<name>A0A392THA8_9FABA</name>
<dbReference type="EMBL" id="LXQA010570135">
    <property type="protein sequence ID" value="MCI59807.1"/>
    <property type="molecule type" value="Genomic_DNA"/>
</dbReference>
<dbReference type="Proteomes" id="UP000265520">
    <property type="component" value="Unassembled WGS sequence"/>
</dbReference>
<accession>A0A392THA8</accession>
<reference evidence="1 2" key="1">
    <citation type="journal article" date="2018" name="Front. Plant Sci.">
        <title>Red Clover (Trifolium pratense) and Zigzag Clover (T. medium) - A Picture of Genomic Similarities and Differences.</title>
        <authorList>
            <person name="Dluhosova J."/>
            <person name="Istvanek J."/>
            <person name="Nedelnik J."/>
            <person name="Repkova J."/>
        </authorList>
    </citation>
    <scope>NUCLEOTIDE SEQUENCE [LARGE SCALE GENOMIC DNA]</scope>
    <source>
        <strain evidence="2">cv. 10/8</strain>
        <tissue evidence="1">Leaf</tissue>
    </source>
</reference>
<sequence length="67" mass="7891">GQATTLELVQPFENQIIHPGHFHRNSLEMGRKMRNNSLANRSHTLKCTPSTWMEDMAFLRRRLVRTE</sequence>
<feature type="non-terminal residue" evidence="1">
    <location>
        <position position="1"/>
    </location>
</feature>
<comment type="caution">
    <text evidence="1">The sequence shown here is derived from an EMBL/GenBank/DDBJ whole genome shotgun (WGS) entry which is preliminary data.</text>
</comment>
<organism evidence="1 2">
    <name type="scientific">Trifolium medium</name>
    <dbReference type="NCBI Taxonomy" id="97028"/>
    <lineage>
        <taxon>Eukaryota</taxon>
        <taxon>Viridiplantae</taxon>
        <taxon>Streptophyta</taxon>
        <taxon>Embryophyta</taxon>
        <taxon>Tracheophyta</taxon>
        <taxon>Spermatophyta</taxon>
        <taxon>Magnoliopsida</taxon>
        <taxon>eudicotyledons</taxon>
        <taxon>Gunneridae</taxon>
        <taxon>Pentapetalae</taxon>
        <taxon>rosids</taxon>
        <taxon>fabids</taxon>
        <taxon>Fabales</taxon>
        <taxon>Fabaceae</taxon>
        <taxon>Papilionoideae</taxon>
        <taxon>50 kb inversion clade</taxon>
        <taxon>NPAAA clade</taxon>
        <taxon>Hologalegina</taxon>
        <taxon>IRL clade</taxon>
        <taxon>Trifolieae</taxon>
        <taxon>Trifolium</taxon>
    </lineage>
</organism>
<dbReference type="AlphaFoldDB" id="A0A392THA8"/>
<protein>
    <submittedName>
        <fullName evidence="1">Uncharacterized protein</fullName>
    </submittedName>
</protein>
<proteinExistence type="predicted"/>
<keyword evidence="2" id="KW-1185">Reference proteome</keyword>
<evidence type="ECO:0000313" key="2">
    <source>
        <dbReference type="Proteomes" id="UP000265520"/>
    </source>
</evidence>
<evidence type="ECO:0000313" key="1">
    <source>
        <dbReference type="EMBL" id="MCI59807.1"/>
    </source>
</evidence>